<comment type="caution">
    <text evidence="1">The sequence shown here is derived from an EMBL/GenBank/DDBJ whole genome shotgun (WGS) entry which is preliminary data.</text>
</comment>
<name>A0A0F9WXT4_9ZZZZ</name>
<gene>
    <name evidence="1" type="ORF">LCGC14_0221140</name>
</gene>
<sequence>MQSILNQAATKKFIIAKFRNLRPGMPISRVSKDSLEKIEARLRAWIIEEVQRHPSIGVTFKL</sequence>
<organism evidence="1">
    <name type="scientific">marine sediment metagenome</name>
    <dbReference type="NCBI Taxonomy" id="412755"/>
    <lineage>
        <taxon>unclassified sequences</taxon>
        <taxon>metagenomes</taxon>
        <taxon>ecological metagenomes</taxon>
    </lineage>
</organism>
<proteinExistence type="predicted"/>
<protein>
    <submittedName>
        <fullName evidence="1">Uncharacterized protein</fullName>
    </submittedName>
</protein>
<accession>A0A0F9WXT4</accession>
<evidence type="ECO:0000313" key="1">
    <source>
        <dbReference type="EMBL" id="KKN91246.1"/>
    </source>
</evidence>
<reference evidence="1" key="1">
    <citation type="journal article" date="2015" name="Nature">
        <title>Complex archaea that bridge the gap between prokaryotes and eukaryotes.</title>
        <authorList>
            <person name="Spang A."/>
            <person name="Saw J.H."/>
            <person name="Jorgensen S.L."/>
            <person name="Zaremba-Niedzwiedzka K."/>
            <person name="Martijn J."/>
            <person name="Lind A.E."/>
            <person name="van Eijk R."/>
            <person name="Schleper C."/>
            <person name="Guy L."/>
            <person name="Ettema T.J."/>
        </authorList>
    </citation>
    <scope>NUCLEOTIDE SEQUENCE</scope>
</reference>
<dbReference type="EMBL" id="LAZR01000105">
    <property type="protein sequence ID" value="KKN91246.1"/>
    <property type="molecule type" value="Genomic_DNA"/>
</dbReference>
<dbReference type="AlphaFoldDB" id="A0A0F9WXT4"/>